<feature type="compositionally biased region" description="Polar residues" evidence="1">
    <location>
        <begin position="20"/>
        <end position="42"/>
    </location>
</feature>
<dbReference type="EMBL" id="JARVKF010000396">
    <property type="protein sequence ID" value="KAK9417726.1"/>
    <property type="molecule type" value="Genomic_DNA"/>
</dbReference>
<name>A0ABR2UTK4_9PEZI</name>
<dbReference type="Pfam" id="PF15463">
    <property type="entry name" value="ECM11"/>
    <property type="match status" value="1"/>
</dbReference>
<evidence type="ECO:0000313" key="3">
    <source>
        <dbReference type="EMBL" id="KAK9417726.1"/>
    </source>
</evidence>
<feature type="compositionally biased region" description="Polar residues" evidence="1">
    <location>
        <begin position="353"/>
        <end position="367"/>
    </location>
</feature>
<organism evidence="3 4">
    <name type="scientific">Seiridium unicorne</name>
    <dbReference type="NCBI Taxonomy" id="138068"/>
    <lineage>
        <taxon>Eukaryota</taxon>
        <taxon>Fungi</taxon>
        <taxon>Dikarya</taxon>
        <taxon>Ascomycota</taxon>
        <taxon>Pezizomycotina</taxon>
        <taxon>Sordariomycetes</taxon>
        <taxon>Xylariomycetidae</taxon>
        <taxon>Amphisphaeriales</taxon>
        <taxon>Sporocadaceae</taxon>
        <taxon>Seiridium</taxon>
    </lineage>
</organism>
<evidence type="ECO:0000256" key="1">
    <source>
        <dbReference type="SAM" id="MobiDB-lite"/>
    </source>
</evidence>
<evidence type="ECO:0000313" key="4">
    <source>
        <dbReference type="Proteomes" id="UP001408356"/>
    </source>
</evidence>
<evidence type="ECO:0000259" key="2">
    <source>
        <dbReference type="Pfam" id="PF15463"/>
    </source>
</evidence>
<dbReference type="InterPro" id="IPR053029">
    <property type="entry name" value="RNA_pol_I-specific_init_factor"/>
</dbReference>
<feature type="compositionally biased region" description="Polar residues" evidence="1">
    <location>
        <begin position="105"/>
        <end position="127"/>
    </location>
</feature>
<dbReference type="InterPro" id="IPR029178">
    <property type="entry name" value="Ecm11_C"/>
</dbReference>
<dbReference type="PANTHER" id="PTHR28244:SF3">
    <property type="entry name" value="EXTRACELLULAR MUTANT PROTEIN 11 C-TERMINAL DOMAIN-CONTAINING PROTEIN"/>
    <property type="match status" value="1"/>
</dbReference>
<feature type="region of interest" description="Disordered" evidence="1">
    <location>
        <begin position="1"/>
        <end position="257"/>
    </location>
</feature>
<gene>
    <name evidence="3" type="ORF">SUNI508_01483</name>
</gene>
<feature type="compositionally biased region" description="Basic and acidic residues" evidence="1">
    <location>
        <begin position="170"/>
        <end position="183"/>
    </location>
</feature>
<feature type="compositionally biased region" description="Low complexity" evidence="1">
    <location>
        <begin position="68"/>
        <end position="99"/>
    </location>
</feature>
<comment type="caution">
    <text evidence="3">The sequence shown here is derived from an EMBL/GenBank/DDBJ whole genome shotgun (WGS) entry which is preliminary data.</text>
</comment>
<dbReference type="PANTHER" id="PTHR28244">
    <property type="entry name" value="RNA POLYMERASE I-SPECIFIC TRANSCRIPTION INITIATION FACTOR RRN11"/>
    <property type="match status" value="1"/>
</dbReference>
<keyword evidence="4" id="KW-1185">Reference proteome</keyword>
<dbReference type="Proteomes" id="UP001408356">
    <property type="component" value="Unassembled WGS sequence"/>
</dbReference>
<reference evidence="3 4" key="1">
    <citation type="journal article" date="2024" name="J. Plant Pathol.">
        <title>Sequence and assembly of the genome of Seiridium unicorne, isolate CBS 538.82, causal agent of cypress canker disease.</title>
        <authorList>
            <person name="Scali E."/>
            <person name="Rocca G.D."/>
            <person name="Danti R."/>
            <person name="Garbelotto M."/>
            <person name="Barberini S."/>
            <person name="Baroncelli R."/>
            <person name="Emiliani G."/>
        </authorList>
    </citation>
    <scope>NUCLEOTIDE SEQUENCE [LARGE SCALE GENOMIC DNA]</scope>
    <source>
        <strain evidence="3 4">BM-138-508</strain>
    </source>
</reference>
<feature type="compositionally biased region" description="Basic and acidic residues" evidence="1">
    <location>
        <begin position="296"/>
        <end position="313"/>
    </location>
</feature>
<feature type="domain" description="Extracellular mutant protein 11 C-terminal" evidence="2">
    <location>
        <begin position="403"/>
        <end position="534"/>
    </location>
</feature>
<accession>A0ABR2UTK4</accession>
<feature type="region of interest" description="Disordered" evidence="1">
    <location>
        <begin position="296"/>
        <end position="398"/>
    </location>
</feature>
<proteinExistence type="predicted"/>
<sequence length="540" mass="60188">MQAWVLNNGPGAKPGPGESQGYTYDHSGSPQKSHVVHSQPNPAHSAPAAGNSPPRTQPHYQSRMPIVNANANSRAAGAAAARLPTSMSRPSSSRPSHQISHSREASLNVQRNRGVSSEPPQNTQRQGQGPFWEGSTIEGSTLSETASNADSRMAAPSRMPYLEPAFKPRPRQESKRDSDRDRPPFIIGENGLIDVLASPPARRSSTPDFRARAGSKGFSQDSDQDPYVEETRYHTDLEKTPPNTLSHRGARLPLRATKRETFAERATYPAAGNDVSSPPEQAFQTPADVMDFAPRDERNHLRIPAAREAHRSTVFENIDTPVASHQDLPEDRPESEVGPESVDDQLTPKPLKKSTQPLNRQLFTGESKTSKGRNSLRESSMPRPASEKRRSNLNTKKRSFDLDYDDSALAAMKYSELKSQDFDFDPARAESTSAQRPPPGTLPEKLDHFLHKDADAQSTFFTSMPMRDWDDSGDWFLEKFGDIMHRLKDARKAKRKLVDDFETEIAEREDAVRNKMYGIDQTLTELRNDGEVMMKNKELE</sequence>
<protein>
    <submittedName>
        <fullName evidence="3">Extracellular mutant protein 11 C-terminal domain-containing protein</fullName>
    </submittedName>
</protein>
<feature type="compositionally biased region" description="Basic and acidic residues" evidence="1">
    <location>
        <begin position="229"/>
        <end position="239"/>
    </location>
</feature>
<feature type="compositionally biased region" description="Polar residues" evidence="1">
    <location>
        <begin position="137"/>
        <end position="150"/>
    </location>
</feature>